<evidence type="ECO:0000313" key="2">
    <source>
        <dbReference type="Proteomes" id="UP000322080"/>
    </source>
</evidence>
<proteinExistence type="predicted"/>
<dbReference type="Proteomes" id="UP000322080">
    <property type="component" value="Unassembled WGS sequence"/>
</dbReference>
<protein>
    <submittedName>
        <fullName evidence="1">Uncharacterized protein</fullName>
    </submittedName>
</protein>
<dbReference type="SUPFAM" id="SSF51004">
    <property type="entry name" value="C-terminal (heme d1) domain of cytochrome cd1-nitrite reductase"/>
    <property type="match status" value="1"/>
</dbReference>
<dbReference type="InterPro" id="IPR011048">
    <property type="entry name" value="Haem_d1_sf"/>
</dbReference>
<keyword evidence="2" id="KW-1185">Reference proteome</keyword>
<dbReference type="InterPro" id="IPR013211">
    <property type="entry name" value="LVIVD"/>
</dbReference>
<dbReference type="AlphaFoldDB" id="A0A5D0RHB2"/>
<dbReference type="RefSeq" id="WP_148378323.1">
    <property type="nucleotide sequence ID" value="NZ_VSIY01000013.1"/>
</dbReference>
<sequence>MAKDMLTPDYARNVRILGHSDQGGRADGIQIMVSGGYAYVGHVFNNGFSVIDVRDAKNPKFVRHIPQPEGTWSQHIQTHGDIMIVNNMCDMLRVETSGAFDPGDYYKGSVADKVDITAGERPYSAGMRIYDISDRANPREIAFFEVPGLGVHRTFWDGGDWVYFSALPPGFSDDIFMIADFKNPEKPEIVSQLWLPGMNTAAGETPHWDQKYRYALHHAIVKGDLAAAAWRDGGMSLIDVSDRHNPRFISHDNPCPPFAGHTHNTLPLPGRGLMFVVEESQADNCEDGIKRNWVYDISVPENPVTIATTLPPDEIDYKSKGGQFGPHNVHENRSEGFQSEELMFVSYQNAGLRVYDISNPFRPEEVAACVPPAPDKLMDYRPNRPVVVDTTDVYVDKAGLIYTTDMNAGLTIMELEGL</sequence>
<organism evidence="1 2">
    <name type="scientific">Maritimibacter fusiformis</name>
    <dbReference type="NCBI Taxonomy" id="2603819"/>
    <lineage>
        <taxon>Bacteria</taxon>
        <taxon>Pseudomonadati</taxon>
        <taxon>Pseudomonadota</taxon>
        <taxon>Alphaproteobacteria</taxon>
        <taxon>Rhodobacterales</taxon>
        <taxon>Roseobacteraceae</taxon>
        <taxon>Maritimibacter</taxon>
    </lineage>
</organism>
<gene>
    <name evidence="1" type="ORF">FVF75_12335</name>
</gene>
<name>A0A5D0RHB2_9RHOB</name>
<comment type="caution">
    <text evidence="1">The sequence shown here is derived from an EMBL/GenBank/DDBJ whole genome shotgun (WGS) entry which is preliminary data.</text>
</comment>
<dbReference type="Pfam" id="PF08309">
    <property type="entry name" value="LVIVD"/>
    <property type="match status" value="2"/>
</dbReference>
<reference evidence="1 2" key="1">
    <citation type="submission" date="2019-08" db="EMBL/GenBank/DDBJ databases">
        <title>Identification of a novel species of the genus Boseongicola.</title>
        <authorList>
            <person name="Zhang X.-Q."/>
        </authorList>
    </citation>
    <scope>NUCLEOTIDE SEQUENCE [LARGE SCALE GENOMIC DNA]</scope>
    <source>
        <strain evidence="1 2">HY14</strain>
    </source>
</reference>
<evidence type="ECO:0000313" key="1">
    <source>
        <dbReference type="EMBL" id="TYB80429.1"/>
    </source>
</evidence>
<accession>A0A5D0RHB2</accession>
<dbReference type="EMBL" id="VSIY01000013">
    <property type="protein sequence ID" value="TYB80429.1"/>
    <property type="molecule type" value="Genomic_DNA"/>
</dbReference>